<dbReference type="InterPro" id="IPR020904">
    <property type="entry name" value="Sc_DH/Rdtase_CS"/>
</dbReference>
<dbReference type="InterPro" id="IPR036291">
    <property type="entry name" value="NAD(P)-bd_dom_sf"/>
</dbReference>
<keyword evidence="2" id="KW-0560">Oxidoreductase</keyword>
<dbReference type="RefSeq" id="WP_161868781.1">
    <property type="nucleotide sequence ID" value="NZ_MAEI02000001.1"/>
</dbReference>
<reference evidence="4" key="1">
    <citation type="submission" date="2016-06" db="EMBL/GenBank/DDBJ databases">
        <title>Four novel species of enterococci isolated from chicken manure.</title>
        <authorList>
            <person name="Van Tyne D."/>
        </authorList>
    </citation>
    <scope>NUCLEOTIDE SEQUENCE [LARGE SCALE GENOMIC DNA]</scope>
    <source>
        <strain evidence="4">JM9A</strain>
    </source>
</reference>
<dbReference type="PANTHER" id="PTHR43477:SF1">
    <property type="entry name" value="DIHYDROANTICAPSIN 7-DEHYDROGENASE"/>
    <property type="match status" value="1"/>
</dbReference>
<dbReference type="Gene3D" id="3.40.50.720">
    <property type="entry name" value="NAD(P)-binding Rossmann-like Domain"/>
    <property type="match status" value="1"/>
</dbReference>
<dbReference type="EMBL" id="MAEI02000001">
    <property type="protein sequence ID" value="MEO1783295.1"/>
    <property type="molecule type" value="Genomic_DNA"/>
</dbReference>
<dbReference type="Proteomes" id="UP001429357">
    <property type="component" value="Unassembled WGS sequence"/>
</dbReference>
<dbReference type="PROSITE" id="PS00061">
    <property type="entry name" value="ADH_SHORT"/>
    <property type="match status" value="1"/>
</dbReference>
<dbReference type="NCBIfam" id="NF005118">
    <property type="entry name" value="PRK06550.1"/>
    <property type="match status" value="1"/>
</dbReference>
<evidence type="ECO:0000256" key="2">
    <source>
        <dbReference type="ARBA" id="ARBA00023002"/>
    </source>
</evidence>
<evidence type="ECO:0000313" key="3">
    <source>
        <dbReference type="EMBL" id="MEO1783295.1"/>
    </source>
</evidence>
<dbReference type="Pfam" id="PF13561">
    <property type="entry name" value="adh_short_C2"/>
    <property type="match status" value="1"/>
</dbReference>
<evidence type="ECO:0000256" key="1">
    <source>
        <dbReference type="ARBA" id="ARBA00006484"/>
    </source>
</evidence>
<comment type="caution">
    <text evidence="3">The sequence shown here is derived from an EMBL/GenBank/DDBJ whole genome shotgun (WGS) entry which is preliminary data.</text>
</comment>
<dbReference type="CDD" id="cd05233">
    <property type="entry name" value="SDR_c"/>
    <property type="match status" value="1"/>
</dbReference>
<dbReference type="SUPFAM" id="SSF51735">
    <property type="entry name" value="NAD(P)-binding Rossmann-fold domains"/>
    <property type="match status" value="1"/>
</dbReference>
<dbReference type="InterPro" id="IPR051122">
    <property type="entry name" value="SDR_DHRS6-like"/>
</dbReference>
<comment type="similarity">
    <text evidence="1">Belongs to the short-chain dehydrogenases/reductases (SDR) family.</text>
</comment>
<dbReference type="PRINTS" id="PR00080">
    <property type="entry name" value="SDRFAMILY"/>
</dbReference>
<name>A0ABV0F5V6_9ENTE</name>
<accession>A0ABV0F5V6</accession>
<dbReference type="PRINTS" id="PR00081">
    <property type="entry name" value="GDHRDH"/>
</dbReference>
<proteinExistence type="inferred from homology"/>
<dbReference type="PANTHER" id="PTHR43477">
    <property type="entry name" value="DIHYDROANTICAPSIN 7-DEHYDROGENASE"/>
    <property type="match status" value="1"/>
</dbReference>
<sequence>MRAKKAETSAFHDAVVLVTGAASGIGQAQAATFLHAGARVFAVDLVEDFRKLQQLAKDMGAAAEQRLAVFQGDVSQKGDCLTAVATCEEQFGEVTILLNTAGKLDGYKNILDTSDELWRDILRTDLDSVYYLTKAVLPKMLEQGRGTIINMASVASFVGGGGGIAYTTAKHAIAGFTRQLALDYAAANIHVVAIAPGAIRTPMNAADFAGDGKMAAWVAAETPVKRWAEAQEVADLTLFLASQKAGYMQGNIVEIDGGWLLK</sequence>
<protein>
    <submittedName>
        <fullName evidence="3">3-oxoacyl-[acyl-carrier protein] reductase</fullName>
    </submittedName>
</protein>
<gene>
    <name evidence="3" type="ORF">BAU18_002915</name>
</gene>
<keyword evidence="4" id="KW-1185">Reference proteome</keyword>
<organism evidence="3 4">
    <name type="scientific">Enterococcus diestrammenae</name>
    <dbReference type="NCBI Taxonomy" id="1155073"/>
    <lineage>
        <taxon>Bacteria</taxon>
        <taxon>Bacillati</taxon>
        <taxon>Bacillota</taxon>
        <taxon>Bacilli</taxon>
        <taxon>Lactobacillales</taxon>
        <taxon>Enterococcaceae</taxon>
        <taxon>Enterococcus</taxon>
    </lineage>
</organism>
<dbReference type="InterPro" id="IPR002347">
    <property type="entry name" value="SDR_fam"/>
</dbReference>
<evidence type="ECO:0000313" key="4">
    <source>
        <dbReference type="Proteomes" id="UP001429357"/>
    </source>
</evidence>
<reference evidence="3 4" key="2">
    <citation type="submission" date="2024-02" db="EMBL/GenBank/DDBJ databases">
        <title>The Genome Sequence of Enterococcus diestrammenae JM9A.</title>
        <authorList>
            <person name="Earl A."/>
            <person name="Manson A."/>
            <person name="Gilmore M."/>
            <person name="Sanders J."/>
            <person name="Shea T."/>
            <person name="Howe W."/>
            <person name="Livny J."/>
            <person name="Cuomo C."/>
            <person name="Neafsey D."/>
            <person name="Birren B."/>
        </authorList>
    </citation>
    <scope>NUCLEOTIDE SEQUENCE [LARGE SCALE GENOMIC DNA]</scope>
    <source>
        <strain evidence="3 4">JM9A</strain>
    </source>
</reference>